<comment type="caution">
    <text evidence="1">The sequence shown here is derived from an EMBL/GenBank/DDBJ whole genome shotgun (WGS) entry which is preliminary data.</text>
</comment>
<accession>A0ABV6VDL2</accession>
<dbReference type="EMBL" id="JBHEZX010000009">
    <property type="protein sequence ID" value="MFC1411788.1"/>
    <property type="molecule type" value="Genomic_DNA"/>
</dbReference>
<dbReference type="Proteomes" id="UP001592582">
    <property type="component" value="Unassembled WGS sequence"/>
</dbReference>
<keyword evidence="2" id="KW-1185">Reference proteome</keyword>
<proteinExistence type="predicted"/>
<evidence type="ECO:0000313" key="2">
    <source>
        <dbReference type="Proteomes" id="UP001592582"/>
    </source>
</evidence>
<organism evidence="1 2">
    <name type="scientific">Streptacidiphilus alkalitolerans</name>
    <dbReference type="NCBI Taxonomy" id="3342712"/>
    <lineage>
        <taxon>Bacteria</taxon>
        <taxon>Bacillati</taxon>
        <taxon>Actinomycetota</taxon>
        <taxon>Actinomycetes</taxon>
        <taxon>Kitasatosporales</taxon>
        <taxon>Streptomycetaceae</taxon>
        <taxon>Streptacidiphilus</taxon>
    </lineage>
</organism>
<sequence>MRREPYRRACARMTAPALGAVVTAVAVVAAVGGCSSSPRHSGPTAPPLPQTMQADSVASEEFGLLAGGGWAQAWDLWTAGARQVITQADFVRLNTECRPLLGVPYVIDTSTKVDPTTVRVDWHRAAATGSNTLVYQDGTWQFVPDPGSLTDYRLGVDKLVGQRRAAGSCH</sequence>
<dbReference type="PROSITE" id="PS51257">
    <property type="entry name" value="PROKAR_LIPOPROTEIN"/>
    <property type="match status" value="1"/>
</dbReference>
<evidence type="ECO:0008006" key="3">
    <source>
        <dbReference type="Google" id="ProtNLM"/>
    </source>
</evidence>
<name>A0ABV6VDL2_9ACTN</name>
<gene>
    <name evidence="1" type="ORF">ACEZDG_21220</name>
</gene>
<dbReference type="RefSeq" id="WP_380511942.1">
    <property type="nucleotide sequence ID" value="NZ_JBHEZX010000009.1"/>
</dbReference>
<protein>
    <recommendedName>
        <fullName evidence="3">Lipoprotein</fullName>
    </recommendedName>
</protein>
<reference evidence="1 2" key="1">
    <citation type="submission" date="2024-09" db="EMBL/GenBank/DDBJ databases">
        <authorList>
            <person name="Lee S.D."/>
        </authorList>
    </citation>
    <scope>NUCLEOTIDE SEQUENCE [LARGE SCALE GENOMIC DNA]</scope>
    <source>
        <strain evidence="1 2">N1-1</strain>
    </source>
</reference>
<evidence type="ECO:0000313" key="1">
    <source>
        <dbReference type="EMBL" id="MFC1411788.1"/>
    </source>
</evidence>